<evidence type="ECO:0000256" key="1">
    <source>
        <dbReference type="SAM" id="SignalP"/>
    </source>
</evidence>
<dbReference type="AlphaFoldDB" id="A0A1Y2D3K7"/>
<evidence type="ECO:0000313" key="2">
    <source>
        <dbReference type="EMBL" id="ORY53797.1"/>
    </source>
</evidence>
<feature type="signal peptide" evidence="1">
    <location>
        <begin position="1"/>
        <end position="31"/>
    </location>
</feature>
<comment type="caution">
    <text evidence="2">The sequence shown here is derived from an EMBL/GenBank/DDBJ whole genome shotgun (WGS) entry which is preliminary data.</text>
</comment>
<dbReference type="InterPro" id="IPR017853">
    <property type="entry name" value="GH"/>
</dbReference>
<dbReference type="OrthoDB" id="3012298at2759"/>
<accession>A0A1Y2D3K7</accession>
<evidence type="ECO:0000313" key="3">
    <source>
        <dbReference type="Proteomes" id="UP000193642"/>
    </source>
</evidence>
<protein>
    <recommendedName>
        <fullName evidence="4">Glycoside hydrolase</fullName>
    </recommendedName>
</protein>
<proteinExistence type="predicted"/>
<feature type="chain" id="PRO_5012643806" description="Glycoside hydrolase" evidence="1">
    <location>
        <begin position="32"/>
        <end position="612"/>
    </location>
</feature>
<sequence>MLRCFPFNSVIHLIHAMILPLVLAAASVVLAAPLRERAANGNVVGAYLLIDPKDGPTKLAQVVAQASTMPVNRVTLSFVRPDMYYEPGSNTLVGTGFNYANSGDYGFAAVKDAVSKIQAAGVDVYLSMGGWDYNCWPYTYLRYSVAPYGGANADIIKQYGNGNIDNCVEANQWCYACEPPSNGNSGADSFAVFPEPSWSSIWTQATADVVAAQNKANSPAVVWHPQIYGGQNWTDPATGKAQIVVGRADFATKKRDPYQDLVYLAKDLGLVGIDLDYEEFWHADTFKVGSSDCNASNGCTLWQTVYKYSAIVRDFQLSIAAIYPTLKLSTAAAAVGASGETWWGGNLKGLWYNSYTIMPSLTQFMTQGANAGGLNVMTYDMSDATDECPQPGVCSLPQQVDFYMGTYKTMTSSNAGIYVGYEIGTPAYPTDYTQMLNLTTSAFATLQTNTQSNYPGGFYWEMYKAADSAANIDVNSVSQKLCAQLLPGQTRCQGNLPSTSPIPVTSTTAISPVTTTTAAPVQTTTTAVIVKTTTTAIIPKTTTTAVVVKTTTTAKKTTTTAAVKTTTAASGGYTAGAACTNYGGWACNNSLICSYGAAGTLVWVQVGTTASC</sequence>
<dbReference type="SUPFAM" id="SSF51445">
    <property type="entry name" value="(Trans)glycosidases"/>
    <property type="match status" value="1"/>
</dbReference>
<organism evidence="2 3">
    <name type="scientific">Rhizoclosmatium globosum</name>
    <dbReference type="NCBI Taxonomy" id="329046"/>
    <lineage>
        <taxon>Eukaryota</taxon>
        <taxon>Fungi</taxon>
        <taxon>Fungi incertae sedis</taxon>
        <taxon>Chytridiomycota</taxon>
        <taxon>Chytridiomycota incertae sedis</taxon>
        <taxon>Chytridiomycetes</taxon>
        <taxon>Chytridiales</taxon>
        <taxon>Chytriomycetaceae</taxon>
        <taxon>Rhizoclosmatium</taxon>
    </lineage>
</organism>
<dbReference type="Gene3D" id="3.20.20.80">
    <property type="entry name" value="Glycosidases"/>
    <property type="match status" value="1"/>
</dbReference>
<evidence type="ECO:0008006" key="4">
    <source>
        <dbReference type="Google" id="ProtNLM"/>
    </source>
</evidence>
<dbReference type="Proteomes" id="UP000193642">
    <property type="component" value="Unassembled WGS sequence"/>
</dbReference>
<name>A0A1Y2D3K7_9FUNG</name>
<reference evidence="2 3" key="1">
    <citation type="submission" date="2016-07" db="EMBL/GenBank/DDBJ databases">
        <title>Pervasive Adenine N6-methylation of Active Genes in Fungi.</title>
        <authorList>
            <consortium name="DOE Joint Genome Institute"/>
            <person name="Mondo S.J."/>
            <person name="Dannebaum R.O."/>
            <person name="Kuo R.C."/>
            <person name="Labutti K."/>
            <person name="Haridas S."/>
            <person name="Kuo A."/>
            <person name="Salamov A."/>
            <person name="Ahrendt S.R."/>
            <person name="Lipzen A."/>
            <person name="Sullivan W."/>
            <person name="Andreopoulos W.B."/>
            <person name="Clum A."/>
            <person name="Lindquist E."/>
            <person name="Daum C."/>
            <person name="Ramamoorthy G.K."/>
            <person name="Gryganskyi A."/>
            <person name="Culley D."/>
            <person name="Magnuson J.K."/>
            <person name="James T.Y."/>
            <person name="O'Malley M.A."/>
            <person name="Stajich J.E."/>
            <person name="Spatafora J.W."/>
            <person name="Visel A."/>
            <person name="Grigoriev I.V."/>
        </authorList>
    </citation>
    <scope>NUCLEOTIDE SEQUENCE [LARGE SCALE GENOMIC DNA]</scope>
    <source>
        <strain evidence="2 3">JEL800</strain>
    </source>
</reference>
<keyword evidence="3" id="KW-1185">Reference proteome</keyword>
<dbReference type="EMBL" id="MCGO01000001">
    <property type="protein sequence ID" value="ORY53797.1"/>
    <property type="molecule type" value="Genomic_DNA"/>
</dbReference>
<gene>
    <name evidence="2" type="ORF">BCR33DRAFT_761116</name>
</gene>
<keyword evidence="1" id="KW-0732">Signal</keyword>